<dbReference type="Proteomes" id="UP001159363">
    <property type="component" value="Chromosome 9"/>
</dbReference>
<keyword evidence="2" id="KW-1185">Reference proteome</keyword>
<gene>
    <name evidence="1" type="ORF">PR048_024716</name>
</gene>
<accession>A0ABQ9GPC4</accession>
<protein>
    <submittedName>
        <fullName evidence="1">Uncharacterized protein</fullName>
    </submittedName>
</protein>
<evidence type="ECO:0000313" key="2">
    <source>
        <dbReference type="Proteomes" id="UP001159363"/>
    </source>
</evidence>
<organism evidence="1 2">
    <name type="scientific">Dryococelus australis</name>
    <dbReference type="NCBI Taxonomy" id="614101"/>
    <lineage>
        <taxon>Eukaryota</taxon>
        <taxon>Metazoa</taxon>
        <taxon>Ecdysozoa</taxon>
        <taxon>Arthropoda</taxon>
        <taxon>Hexapoda</taxon>
        <taxon>Insecta</taxon>
        <taxon>Pterygota</taxon>
        <taxon>Neoptera</taxon>
        <taxon>Polyneoptera</taxon>
        <taxon>Phasmatodea</taxon>
        <taxon>Verophasmatodea</taxon>
        <taxon>Anareolatae</taxon>
        <taxon>Phasmatidae</taxon>
        <taxon>Eurycanthinae</taxon>
        <taxon>Dryococelus</taxon>
    </lineage>
</organism>
<name>A0ABQ9GPC4_9NEOP</name>
<dbReference type="EMBL" id="JARBHB010000010">
    <property type="protein sequence ID" value="KAJ8873880.1"/>
    <property type="molecule type" value="Genomic_DNA"/>
</dbReference>
<comment type="caution">
    <text evidence="1">The sequence shown here is derived from an EMBL/GenBank/DDBJ whole genome shotgun (WGS) entry which is preliminary data.</text>
</comment>
<reference evidence="1 2" key="1">
    <citation type="submission" date="2023-02" db="EMBL/GenBank/DDBJ databases">
        <title>LHISI_Scaffold_Assembly.</title>
        <authorList>
            <person name="Stuart O.P."/>
            <person name="Cleave R."/>
            <person name="Magrath M.J.L."/>
            <person name="Mikheyev A.S."/>
        </authorList>
    </citation>
    <scope>NUCLEOTIDE SEQUENCE [LARGE SCALE GENOMIC DNA]</scope>
    <source>
        <strain evidence="1">Daus_M_001</strain>
        <tissue evidence="1">Leg muscle</tissue>
    </source>
</reference>
<evidence type="ECO:0000313" key="1">
    <source>
        <dbReference type="EMBL" id="KAJ8873880.1"/>
    </source>
</evidence>
<sequence length="360" mass="41036">MPQPTSTTLQQLQKRTLFENVPVEIKLQSCHHKTVKEIRLISSFIISCISHLEKCRCNTVYTSPEKLNELIGLCGKDIRENIIRDTSPEYCIGFGCDDCSTMAGKEGSGIDHSKKLRSQSIANVNGKYATRKFAYQLHSAVLKPLFIVALITIANYSAVLEPVVNALQAKSMNLIADSDRITDEILKKNITHCNGIGNFCSTSCSYAKPQEQSSIRQQKYPALTLTELHPLYMTKTSITDLHMKTKLFTNFYELDVVAGELDLWYNLWMNTNFPADKLRDTKVIDLFNETNIFSPRHQKSPFNFEYYSITLRRVKTWLRSTMGDERLTGLCLMSVHRNVVKGNRDMVEKNVLDKFSANPR</sequence>
<proteinExistence type="predicted"/>